<name>A0ABP8ZF16_9MICO</name>
<gene>
    <name evidence="1" type="ORF">GCM10025783_30100</name>
</gene>
<evidence type="ECO:0000313" key="1">
    <source>
        <dbReference type="EMBL" id="GAA4754963.1"/>
    </source>
</evidence>
<comment type="caution">
    <text evidence="1">The sequence shown here is derived from an EMBL/GenBank/DDBJ whole genome shotgun (WGS) entry which is preliminary data.</text>
</comment>
<evidence type="ECO:0000313" key="2">
    <source>
        <dbReference type="Proteomes" id="UP001500121"/>
    </source>
</evidence>
<accession>A0ABP8ZF16</accession>
<organism evidence="1 2">
    <name type="scientific">Amnibacterium soli</name>
    <dbReference type="NCBI Taxonomy" id="1282736"/>
    <lineage>
        <taxon>Bacteria</taxon>
        <taxon>Bacillati</taxon>
        <taxon>Actinomycetota</taxon>
        <taxon>Actinomycetes</taxon>
        <taxon>Micrococcales</taxon>
        <taxon>Microbacteriaceae</taxon>
        <taxon>Amnibacterium</taxon>
    </lineage>
</organism>
<dbReference type="RefSeq" id="WP_345482156.1">
    <property type="nucleotide sequence ID" value="NZ_BAABLP010000007.1"/>
</dbReference>
<keyword evidence="2" id="KW-1185">Reference proteome</keyword>
<reference evidence="2" key="1">
    <citation type="journal article" date="2019" name="Int. J. Syst. Evol. Microbiol.">
        <title>The Global Catalogue of Microorganisms (GCM) 10K type strain sequencing project: providing services to taxonomists for standard genome sequencing and annotation.</title>
        <authorList>
            <consortium name="The Broad Institute Genomics Platform"/>
            <consortium name="The Broad Institute Genome Sequencing Center for Infectious Disease"/>
            <person name="Wu L."/>
            <person name="Ma J."/>
        </authorList>
    </citation>
    <scope>NUCLEOTIDE SEQUENCE [LARGE SCALE GENOMIC DNA]</scope>
    <source>
        <strain evidence="2">JCM 19015</strain>
    </source>
</reference>
<protein>
    <submittedName>
        <fullName evidence="1">Uncharacterized protein</fullName>
    </submittedName>
</protein>
<dbReference type="EMBL" id="BAABLP010000007">
    <property type="protein sequence ID" value="GAA4754963.1"/>
    <property type="molecule type" value="Genomic_DNA"/>
</dbReference>
<dbReference type="Proteomes" id="UP001500121">
    <property type="component" value="Unassembled WGS sequence"/>
</dbReference>
<proteinExistence type="predicted"/>
<sequence length="84" mass="9248">MLLLKLAVADLPNDDRDSPTRTVWVNPLQIETVVEYVTWNELDPLLWLELTLASGAVLYNLVGPVAPTELMAAAEHAVEHLLSA</sequence>